<keyword evidence="3" id="KW-0964">Secreted</keyword>
<comment type="subcellular location">
    <subcellularLocation>
        <location evidence="1">Secreted</location>
    </subcellularLocation>
</comment>
<evidence type="ECO:0000256" key="4">
    <source>
        <dbReference type="ARBA" id="ARBA00022729"/>
    </source>
</evidence>
<evidence type="ECO:0000313" key="6">
    <source>
        <dbReference type="RefSeq" id="XP_021103990.1"/>
    </source>
</evidence>
<dbReference type="PANTHER" id="PTHR14380">
    <property type="entry name" value="PLACENTA-SPECIFIC PROTEIN 1"/>
    <property type="match status" value="1"/>
</dbReference>
<dbReference type="InterPro" id="IPR033222">
    <property type="entry name" value="PLAC1_fam"/>
</dbReference>
<dbReference type="RefSeq" id="XP_021103990.1">
    <property type="nucleotide sequence ID" value="XM_021248331.1"/>
</dbReference>
<dbReference type="PANTHER" id="PTHR14380:SF3">
    <property type="entry name" value="OOCYTE-SECRETED PROTEIN 1"/>
    <property type="match status" value="1"/>
</dbReference>
<organism evidence="5 6">
    <name type="scientific">Heterocephalus glaber</name>
    <name type="common">Naked mole rat</name>
    <dbReference type="NCBI Taxonomy" id="10181"/>
    <lineage>
        <taxon>Eukaryota</taxon>
        <taxon>Metazoa</taxon>
        <taxon>Chordata</taxon>
        <taxon>Craniata</taxon>
        <taxon>Vertebrata</taxon>
        <taxon>Euteleostomi</taxon>
        <taxon>Mammalia</taxon>
        <taxon>Eutheria</taxon>
        <taxon>Euarchontoglires</taxon>
        <taxon>Glires</taxon>
        <taxon>Rodentia</taxon>
        <taxon>Hystricomorpha</taxon>
        <taxon>Bathyergidae</taxon>
        <taxon>Heterocephalus</taxon>
    </lineage>
</organism>
<dbReference type="GO" id="GO:0005576">
    <property type="term" value="C:extracellular region"/>
    <property type="evidence" value="ECO:0007669"/>
    <property type="project" value="UniProtKB-SubCell"/>
</dbReference>
<sequence length="216" mass="24210">MGYCEHLTGLGRHKTWQVVLTALPVPQLGASLGSGQMEVFLVSVKLLLLFSLTWTCSGDHPVYVRCSPTWFLVRVKQNAFDNNIPMAPGEVYLGHTCPVTSVHLQFYEFLYHTDECDIRTQVLPGDLLLFETEIFFLSMLSDIYATIPVGCIVPRHPVAIKNKGHNAHERGVSSERSGRPNLHIAPETINCKLESKIPAFKPAPLLFLHLSFQKQN</sequence>
<evidence type="ECO:0000256" key="1">
    <source>
        <dbReference type="ARBA" id="ARBA00004613"/>
    </source>
</evidence>
<accession>A0AAX6S8H7</accession>
<comment type="similarity">
    <text evidence="2">Belongs to the PLAC1 family.</text>
</comment>
<dbReference type="Gene3D" id="2.60.40.3210">
    <property type="entry name" value="Zona pellucida, ZP-N domain"/>
    <property type="match status" value="1"/>
</dbReference>
<dbReference type="GeneID" id="110346724"/>
<evidence type="ECO:0000256" key="3">
    <source>
        <dbReference type="ARBA" id="ARBA00022525"/>
    </source>
</evidence>
<protein>
    <submittedName>
        <fullName evidence="6">Placenta-specific protein 1-like</fullName>
    </submittedName>
</protein>
<proteinExistence type="inferred from homology"/>
<evidence type="ECO:0000256" key="2">
    <source>
        <dbReference type="ARBA" id="ARBA00010071"/>
    </source>
</evidence>
<dbReference type="Proteomes" id="UP000694906">
    <property type="component" value="Unplaced"/>
</dbReference>
<gene>
    <name evidence="6" type="primary">LOC110346724</name>
</gene>
<keyword evidence="5" id="KW-1185">Reference proteome</keyword>
<reference evidence="6" key="1">
    <citation type="submission" date="2025-08" db="UniProtKB">
        <authorList>
            <consortium name="RefSeq"/>
        </authorList>
    </citation>
    <scope>IDENTIFICATION</scope>
</reference>
<evidence type="ECO:0000313" key="5">
    <source>
        <dbReference type="Proteomes" id="UP000694906"/>
    </source>
</evidence>
<dbReference type="AlphaFoldDB" id="A0AAX6S8H7"/>
<keyword evidence="4" id="KW-0732">Signal</keyword>
<name>A0AAX6S8H7_HETGA</name>